<dbReference type="Proteomes" id="UP000803844">
    <property type="component" value="Unassembled WGS sequence"/>
</dbReference>
<gene>
    <name evidence="1" type="ORF">M406DRAFT_320246</name>
</gene>
<keyword evidence="2" id="KW-1185">Reference proteome</keyword>
<evidence type="ECO:0000313" key="1">
    <source>
        <dbReference type="EMBL" id="KAF3770192.1"/>
    </source>
</evidence>
<organism evidence="1 2">
    <name type="scientific">Cryphonectria parasitica (strain ATCC 38755 / EP155)</name>
    <dbReference type="NCBI Taxonomy" id="660469"/>
    <lineage>
        <taxon>Eukaryota</taxon>
        <taxon>Fungi</taxon>
        <taxon>Dikarya</taxon>
        <taxon>Ascomycota</taxon>
        <taxon>Pezizomycotina</taxon>
        <taxon>Sordariomycetes</taxon>
        <taxon>Sordariomycetidae</taxon>
        <taxon>Diaporthales</taxon>
        <taxon>Cryphonectriaceae</taxon>
        <taxon>Cryphonectria-Endothia species complex</taxon>
        <taxon>Cryphonectria</taxon>
    </lineage>
</organism>
<dbReference type="RefSeq" id="XP_040781153.1">
    <property type="nucleotide sequence ID" value="XM_040919362.1"/>
</dbReference>
<accession>A0A9P5CTY8</accession>
<dbReference type="AlphaFoldDB" id="A0A9P5CTY8"/>
<protein>
    <submittedName>
        <fullName evidence="1">Uncharacterized protein</fullName>
    </submittedName>
</protein>
<dbReference type="GeneID" id="63836491"/>
<name>A0A9P5CTY8_CRYP1</name>
<dbReference type="EMBL" id="MU032344">
    <property type="protein sequence ID" value="KAF3770192.1"/>
    <property type="molecule type" value="Genomic_DNA"/>
</dbReference>
<sequence length="129" mass="13650">MYQDAHSLIRWWRKLGSVFQAPLPSPQLRRRPGDVLPTGIARKLCLVGGGGGGEGGEQAGQAVKERAGLNEIDSVECVEGIKLAGIVTCVTLACFLMLMDTMVVSNGDYASASGNFELWTPGAVVVSGW</sequence>
<proteinExistence type="predicted"/>
<comment type="caution">
    <text evidence="1">The sequence shown here is derived from an EMBL/GenBank/DDBJ whole genome shotgun (WGS) entry which is preliminary data.</text>
</comment>
<evidence type="ECO:0000313" key="2">
    <source>
        <dbReference type="Proteomes" id="UP000803844"/>
    </source>
</evidence>
<reference evidence="1" key="1">
    <citation type="journal article" date="2020" name="Phytopathology">
        <title>Genome sequence of the chestnut blight fungus Cryphonectria parasitica EP155: A fundamental resource for an archetypical invasive plant pathogen.</title>
        <authorList>
            <person name="Crouch J.A."/>
            <person name="Dawe A."/>
            <person name="Aerts A."/>
            <person name="Barry K."/>
            <person name="Churchill A.C.L."/>
            <person name="Grimwood J."/>
            <person name="Hillman B."/>
            <person name="Milgroom M.G."/>
            <person name="Pangilinan J."/>
            <person name="Smith M."/>
            <person name="Salamov A."/>
            <person name="Schmutz J."/>
            <person name="Yadav J."/>
            <person name="Grigoriev I.V."/>
            <person name="Nuss D."/>
        </authorList>
    </citation>
    <scope>NUCLEOTIDE SEQUENCE</scope>
    <source>
        <strain evidence="1">EP155</strain>
    </source>
</reference>